<keyword evidence="1" id="KW-1133">Transmembrane helix</keyword>
<keyword evidence="1" id="KW-0472">Membrane</keyword>
<protein>
    <submittedName>
        <fullName evidence="2">Uncharacterized protein</fullName>
    </submittedName>
</protein>
<proteinExistence type="predicted"/>
<evidence type="ECO:0000313" key="2">
    <source>
        <dbReference type="EMBL" id="UOO91190.1"/>
    </source>
</evidence>
<dbReference type="EMBL" id="CP091511">
    <property type="protein sequence ID" value="UOO91190.1"/>
    <property type="molecule type" value="Genomic_DNA"/>
</dbReference>
<dbReference type="RefSeq" id="WP_147645279.1">
    <property type="nucleotide sequence ID" value="NZ_CABKVG010000004.1"/>
</dbReference>
<feature type="transmembrane region" description="Helical" evidence="1">
    <location>
        <begin position="30"/>
        <end position="49"/>
    </location>
</feature>
<keyword evidence="1" id="KW-0812">Transmembrane</keyword>
<gene>
    <name evidence="2" type="ORF">LVJ82_09590</name>
</gene>
<sequence length="97" mass="11501">MMFATIKVCMMFAMVVGMFLPIHISYRPLAWLLWAGMGILWVWMWRQTYVRDKRTQAQGGRGFYAYDHMAYTIMMGLFVWSGSKTVLCVWALLSWTW</sequence>
<organism evidence="2 3">
    <name type="scientific">Vitreoscilla massiliensis</name>
    <dbReference type="NCBI Taxonomy" id="1689272"/>
    <lineage>
        <taxon>Bacteria</taxon>
        <taxon>Pseudomonadati</taxon>
        <taxon>Pseudomonadota</taxon>
        <taxon>Betaproteobacteria</taxon>
        <taxon>Neisseriales</taxon>
        <taxon>Neisseriaceae</taxon>
        <taxon>Vitreoscilla</taxon>
    </lineage>
</organism>
<evidence type="ECO:0000256" key="1">
    <source>
        <dbReference type="SAM" id="Phobius"/>
    </source>
</evidence>
<feature type="transmembrane region" description="Helical" evidence="1">
    <location>
        <begin position="70"/>
        <end position="93"/>
    </location>
</feature>
<reference evidence="2 3" key="1">
    <citation type="journal article" date="2022" name="Res Sq">
        <title>Evolution of multicellular longitudinally dividing oral cavity symbionts (Neisseriaceae).</title>
        <authorList>
            <person name="Nyongesa S."/>
            <person name="Weber P."/>
            <person name="Bernet E."/>
            <person name="Pullido F."/>
            <person name="Nieckarz M."/>
            <person name="Delaby M."/>
            <person name="Nieves C."/>
            <person name="Viehboeck T."/>
            <person name="Krause N."/>
            <person name="Rivera-Millot A."/>
            <person name="Nakamura A."/>
            <person name="Vischer N."/>
            <person name="VanNieuwenhze M."/>
            <person name="Brun Y."/>
            <person name="Cava F."/>
            <person name="Bulgheresi S."/>
            <person name="Veyrier F."/>
        </authorList>
    </citation>
    <scope>NUCLEOTIDE SEQUENCE [LARGE SCALE GENOMIC DNA]</scope>
    <source>
        <strain evidence="2 3">SN4</strain>
    </source>
</reference>
<accession>A0ABY4E723</accession>
<dbReference type="Proteomes" id="UP000832011">
    <property type="component" value="Chromosome"/>
</dbReference>
<keyword evidence="3" id="KW-1185">Reference proteome</keyword>
<evidence type="ECO:0000313" key="3">
    <source>
        <dbReference type="Proteomes" id="UP000832011"/>
    </source>
</evidence>
<name>A0ABY4E723_9NEIS</name>
<feature type="transmembrane region" description="Helical" evidence="1">
    <location>
        <begin position="7"/>
        <end position="24"/>
    </location>
</feature>